<accession>A0A381P6K0</accession>
<organism evidence="1">
    <name type="scientific">marine metagenome</name>
    <dbReference type="NCBI Taxonomy" id="408172"/>
    <lineage>
        <taxon>unclassified sequences</taxon>
        <taxon>metagenomes</taxon>
        <taxon>ecological metagenomes</taxon>
    </lineage>
</organism>
<name>A0A381P6K0_9ZZZZ</name>
<dbReference type="EMBL" id="UINC01000874">
    <property type="protein sequence ID" value="SUZ62490.1"/>
    <property type="molecule type" value="Genomic_DNA"/>
</dbReference>
<protein>
    <recommendedName>
        <fullName evidence="2">PsbP C-terminal domain-containing protein</fullName>
    </recommendedName>
</protein>
<gene>
    <name evidence="1" type="ORF">METZ01_LOCUS15344</name>
</gene>
<proteinExistence type="predicted"/>
<sequence>MSEIDRFKNPDSNITSTSMKIANRGVERITLKDGYSRIGNLQGVVPDAWMRENPSNSMRLAQFNISGKSERCELIVFSGIGGSVDANLNRWLGQFLDSDKKRMTDYSTVRNEKINELEITFAYTAGIYLKSGMGNRGPTVEKPNYGLLAAIVRATDETYYFKCTGPKKTLDNYIDSFETFIRSLELL</sequence>
<evidence type="ECO:0000313" key="1">
    <source>
        <dbReference type="EMBL" id="SUZ62490.1"/>
    </source>
</evidence>
<dbReference type="AlphaFoldDB" id="A0A381P6K0"/>
<reference evidence="1" key="1">
    <citation type="submission" date="2018-05" db="EMBL/GenBank/DDBJ databases">
        <authorList>
            <person name="Lanie J.A."/>
            <person name="Ng W.-L."/>
            <person name="Kazmierczak K.M."/>
            <person name="Andrzejewski T.M."/>
            <person name="Davidsen T.M."/>
            <person name="Wayne K.J."/>
            <person name="Tettelin H."/>
            <person name="Glass J.I."/>
            <person name="Rusch D."/>
            <person name="Podicherti R."/>
            <person name="Tsui H.-C.T."/>
            <person name="Winkler M.E."/>
        </authorList>
    </citation>
    <scope>NUCLEOTIDE SEQUENCE</scope>
</reference>
<evidence type="ECO:0008006" key="2">
    <source>
        <dbReference type="Google" id="ProtNLM"/>
    </source>
</evidence>